<evidence type="ECO:0000313" key="4">
    <source>
        <dbReference type="Proteomes" id="UP000198318"/>
    </source>
</evidence>
<feature type="transmembrane region" description="Helical" evidence="2">
    <location>
        <begin position="126"/>
        <end position="142"/>
    </location>
</feature>
<dbReference type="Proteomes" id="UP000198318">
    <property type="component" value="Unassembled WGS sequence"/>
</dbReference>
<evidence type="ECO:0000313" key="3">
    <source>
        <dbReference type="EMBL" id="SNT61264.1"/>
    </source>
</evidence>
<organism evidence="3 4">
    <name type="scientific">Actinomadura meyerae</name>
    <dbReference type="NCBI Taxonomy" id="240840"/>
    <lineage>
        <taxon>Bacteria</taxon>
        <taxon>Bacillati</taxon>
        <taxon>Actinomycetota</taxon>
        <taxon>Actinomycetes</taxon>
        <taxon>Streptosporangiales</taxon>
        <taxon>Thermomonosporaceae</taxon>
        <taxon>Actinomadura</taxon>
    </lineage>
</organism>
<feature type="transmembrane region" description="Helical" evidence="2">
    <location>
        <begin position="283"/>
        <end position="302"/>
    </location>
</feature>
<protein>
    <submittedName>
        <fullName evidence="3">Uncharacterized protein</fullName>
    </submittedName>
</protein>
<keyword evidence="2" id="KW-0812">Transmembrane</keyword>
<feature type="transmembrane region" description="Helical" evidence="2">
    <location>
        <begin position="197"/>
        <end position="217"/>
    </location>
</feature>
<keyword evidence="4" id="KW-1185">Reference proteome</keyword>
<name>A0A239P3P2_9ACTN</name>
<gene>
    <name evidence="3" type="ORF">SAMN05443665_106239</name>
</gene>
<feature type="transmembrane region" description="Helical" evidence="2">
    <location>
        <begin position="98"/>
        <end position="120"/>
    </location>
</feature>
<evidence type="ECO:0000256" key="1">
    <source>
        <dbReference type="SAM" id="MobiDB-lite"/>
    </source>
</evidence>
<feature type="transmembrane region" description="Helical" evidence="2">
    <location>
        <begin position="163"/>
        <end position="185"/>
    </location>
</feature>
<reference evidence="3 4" key="1">
    <citation type="submission" date="2017-06" db="EMBL/GenBank/DDBJ databases">
        <authorList>
            <person name="Kim H.J."/>
            <person name="Triplett B.A."/>
        </authorList>
    </citation>
    <scope>NUCLEOTIDE SEQUENCE [LARGE SCALE GENOMIC DNA]</scope>
    <source>
        <strain evidence="3 4">DSM 44715</strain>
    </source>
</reference>
<keyword evidence="2" id="KW-0472">Membrane</keyword>
<keyword evidence="2" id="KW-1133">Transmembrane helix</keyword>
<feature type="region of interest" description="Disordered" evidence="1">
    <location>
        <begin position="1"/>
        <end position="50"/>
    </location>
</feature>
<proteinExistence type="predicted"/>
<dbReference type="AlphaFoldDB" id="A0A239P3P2"/>
<dbReference type="EMBL" id="FZOR01000062">
    <property type="protein sequence ID" value="SNT61264.1"/>
    <property type="molecule type" value="Genomic_DNA"/>
</dbReference>
<sequence>MCRAEGFKPGTADPSDGSKQDEATGKAAVTGDEPAGGTIDLSKRPAPARPDERPGPAWIVVPARVVALIVVLPLRLVHDLFVLLGRGLRGTGRALYRWLLAPLGRLAAAIGRGIAAVFDFLVVRPLRWLAVVVILGFLRWLGRGIELLARWVYRVLLAPVGRFLAMLGRGFGELLAMLGGFLALLGRGLGRLLELVLLRPIVWLVGALIVLPAVLLWRYVLRPPLLVLAWIGKAVWSGLTWLGRGTLTVLGALAAGVVWAWRALGRFLAWLWHVLVVVPARALWRYVLAPIVAGAAGAWRLAARVLRWLWRTLVVIPVRVLVVVPVRWVRANVLRPIGRGVAATLRVTVREPVRSVRRTMGQATRDVRLSLRRAFRGH</sequence>
<accession>A0A239P3P2</accession>
<feature type="transmembrane region" description="Helical" evidence="2">
    <location>
        <begin position="249"/>
        <end position="271"/>
    </location>
</feature>
<evidence type="ECO:0000256" key="2">
    <source>
        <dbReference type="SAM" id="Phobius"/>
    </source>
</evidence>